<dbReference type="Gene3D" id="3.40.718.10">
    <property type="entry name" value="Isopropylmalate Dehydrogenase"/>
    <property type="match status" value="1"/>
</dbReference>
<dbReference type="InterPro" id="IPR000891">
    <property type="entry name" value="PYR_CT"/>
</dbReference>
<dbReference type="GO" id="GO:0003852">
    <property type="term" value="F:2-isopropylmalate synthase activity"/>
    <property type="evidence" value="ECO:0007669"/>
    <property type="project" value="InterPro"/>
</dbReference>
<dbReference type="InterPro" id="IPR019818">
    <property type="entry name" value="IsoCit/isopropylmalate_DH_CS"/>
</dbReference>
<dbReference type="Pfam" id="PF00180">
    <property type="entry name" value="Iso_dh"/>
    <property type="match status" value="1"/>
</dbReference>
<dbReference type="OrthoDB" id="5920504at2759"/>
<evidence type="ECO:0000313" key="18">
    <source>
        <dbReference type="EMBL" id="CDW59421.1"/>
    </source>
</evidence>
<evidence type="ECO:0000256" key="6">
    <source>
        <dbReference type="ARBA" id="ARBA00022430"/>
    </source>
</evidence>
<proteinExistence type="inferred from homology"/>
<evidence type="ECO:0000313" key="19">
    <source>
        <dbReference type="Proteomes" id="UP000030665"/>
    </source>
</evidence>
<dbReference type="NCBIfam" id="TIGR00169">
    <property type="entry name" value="leuB"/>
    <property type="match status" value="1"/>
</dbReference>
<dbReference type="CDD" id="cd07940">
    <property type="entry name" value="DRE_TIM_IPMS"/>
    <property type="match status" value="1"/>
</dbReference>
<dbReference type="EMBL" id="HG806590">
    <property type="protein sequence ID" value="CDW59421.1"/>
    <property type="molecule type" value="Genomic_DNA"/>
</dbReference>
<evidence type="ECO:0000256" key="4">
    <source>
        <dbReference type="ARBA" id="ARBA00009396"/>
    </source>
</evidence>
<dbReference type="GO" id="GO:0010177">
    <property type="term" value="F:methylthioalkylmalate synthase activity"/>
    <property type="evidence" value="ECO:0007669"/>
    <property type="project" value="UniProtKB-ARBA"/>
</dbReference>
<dbReference type="InterPro" id="IPR005671">
    <property type="entry name" value="LeuA_bact_synth"/>
</dbReference>
<evidence type="ECO:0000256" key="8">
    <source>
        <dbReference type="ARBA" id="ARBA00022605"/>
    </source>
</evidence>
<keyword evidence="11" id="KW-0460">Magnesium</keyword>
<evidence type="ECO:0000256" key="14">
    <source>
        <dbReference type="ARBA" id="ARBA00023211"/>
    </source>
</evidence>
<dbReference type="Pfam" id="PF22617">
    <property type="entry name" value="HCS_D2"/>
    <property type="match status" value="1"/>
</dbReference>
<keyword evidence="15 16" id="KW-0100">Branched-chain amino acid biosynthesis</keyword>
<gene>
    <name evidence="18" type="ORF">TTRE_0000775501</name>
</gene>
<dbReference type="HAMAP" id="MF_01025">
    <property type="entry name" value="LeuA_type1"/>
    <property type="match status" value="1"/>
</dbReference>
<evidence type="ECO:0000256" key="5">
    <source>
        <dbReference type="ARBA" id="ARBA00011738"/>
    </source>
</evidence>
<comment type="function">
    <text evidence="16">Catalyzes the oxidation of 3-carboxy-2-hydroxy-4-methylpentanoate (3-isopropylmalate) to 3-carboxy-4-methyl-2-oxopentanoate. The product decarboxylates to 4-methyl-2 oxopentanoate.</text>
</comment>
<evidence type="ECO:0000256" key="12">
    <source>
        <dbReference type="ARBA" id="ARBA00023002"/>
    </source>
</evidence>
<keyword evidence="13 16" id="KW-0520">NAD</keyword>
<dbReference type="SUPFAM" id="SSF110921">
    <property type="entry name" value="2-isopropylmalate synthase LeuA, allosteric (dimerisation) domain"/>
    <property type="match status" value="1"/>
</dbReference>
<dbReference type="SUPFAM" id="SSF53659">
    <property type="entry name" value="Isocitrate/Isopropylmalate dehydrogenase-like"/>
    <property type="match status" value="1"/>
</dbReference>
<dbReference type="Gene3D" id="1.10.238.260">
    <property type="match status" value="1"/>
</dbReference>
<dbReference type="InterPro" id="IPR013785">
    <property type="entry name" value="Aldolase_TIM"/>
</dbReference>
<feature type="domain" description="Pyruvate carboxyltransferase" evidence="17">
    <location>
        <begin position="4"/>
        <end position="266"/>
    </location>
</feature>
<evidence type="ECO:0000256" key="9">
    <source>
        <dbReference type="ARBA" id="ARBA00022679"/>
    </source>
</evidence>
<keyword evidence="9" id="KW-0808">Transferase</keyword>
<dbReference type="PROSITE" id="PS00470">
    <property type="entry name" value="IDH_IMDH"/>
    <property type="match status" value="1"/>
</dbReference>
<dbReference type="FunFam" id="3.20.20.70:FF:000010">
    <property type="entry name" value="2-isopropylmalate synthase"/>
    <property type="match status" value="1"/>
</dbReference>
<evidence type="ECO:0000256" key="11">
    <source>
        <dbReference type="ARBA" id="ARBA00022842"/>
    </source>
</evidence>
<evidence type="ECO:0000256" key="16">
    <source>
        <dbReference type="RuleBase" id="RU004445"/>
    </source>
</evidence>
<dbReference type="GO" id="GO:0009098">
    <property type="term" value="P:L-leucine biosynthetic process"/>
    <property type="evidence" value="ECO:0007669"/>
    <property type="project" value="UniProtKB-UniPathway"/>
</dbReference>
<comment type="catalytic activity">
    <reaction evidence="16">
        <text>(2R,3S)-3-isopropylmalate + NAD(+) = 4-methyl-2-oxopentanoate + CO2 + NADH</text>
        <dbReference type="Rhea" id="RHEA:32271"/>
        <dbReference type="ChEBI" id="CHEBI:16526"/>
        <dbReference type="ChEBI" id="CHEBI:17865"/>
        <dbReference type="ChEBI" id="CHEBI:35121"/>
        <dbReference type="ChEBI" id="CHEBI:57540"/>
        <dbReference type="ChEBI" id="CHEBI:57945"/>
        <dbReference type="EC" id="1.1.1.85"/>
    </reaction>
</comment>
<comment type="pathway">
    <text evidence="2">Amino-acid biosynthesis; L-leucine biosynthesis; L-leucine from 3-methyl-2-oxobutanoate: step 1/4.</text>
</comment>
<dbReference type="SUPFAM" id="SSF51569">
    <property type="entry name" value="Aldolase"/>
    <property type="match status" value="1"/>
</dbReference>
<dbReference type="InterPro" id="IPR050073">
    <property type="entry name" value="2-IPM_HCS-like"/>
</dbReference>
<dbReference type="Proteomes" id="UP000030665">
    <property type="component" value="Unassembled WGS sequence"/>
</dbReference>
<dbReference type="EC" id="1.1.1.85" evidence="16"/>
<evidence type="ECO:0000256" key="3">
    <source>
        <dbReference type="ARBA" id="ARBA00007769"/>
    </source>
</evidence>
<dbReference type="Pfam" id="PF00682">
    <property type="entry name" value="HMGL-like"/>
    <property type="match status" value="1"/>
</dbReference>
<dbReference type="NCBIfam" id="NF002088">
    <property type="entry name" value="PRK00915.1-5"/>
    <property type="match status" value="1"/>
</dbReference>
<evidence type="ECO:0000256" key="15">
    <source>
        <dbReference type="ARBA" id="ARBA00023304"/>
    </source>
</evidence>
<evidence type="ECO:0000256" key="2">
    <source>
        <dbReference type="ARBA" id="ARBA00004689"/>
    </source>
</evidence>
<dbReference type="FunFam" id="1.10.238.260:FF:000001">
    <property type="entry name" value="2-isopropylmalate synthase"/>
    <property type="match status" value="1"/>
</dbReference>
<dbReference type="InterPro" id="IPR004429">
    <property type="entry name" value="Isopropylmalate_DH"/>
</dbReference>
<reference evidence="18" key="1">
    <citation type="submission" date="2014-01" db="EMBL/GenBank/DDBJ databases">
        <authorList>
            <person name="Aslett M."/>
        </authorList>
    </citation>
    <scope>NUCLEOTIDE SEQUENCE</scope>
</reference>
<comment type="subunit">
    <text evidence="5 16">Homodimer.</text>
</comment>
<name>A0A077ZGE6_TRITR</name>
<keyword evidence="6 16" id="KW-0432">Leucine biosynthesis</keyword>
<keyword evidence="19" id="KW-1185">Reference proteome</keyword>
<dbReference type="SMART" id="SM01329">
    <property type="entry name" value="Iso_dh"/>
    <property type="match status" value="1"/>
</dbReference>
<sequence length="837" mass="91250">MRKIQFFDTTLRDGEQTPGVNFNTKEKVQIALQLEKWGVDVIEAGFPIASPGDFEAVQSIARQVKNMTVTGLARCQKKDIDRAYEALKDAVDPQIHVFLATSDVHMQYKLKMTREEVLASIKEHVSYARSLFEKVQFSPEDASRTEKDFLLEAVQTAIDAGATIINVPDTVGYSNPTEYGAIFKSLIENIQSEQEISFSSHCHDDLGMATANALAAIENGANRVEGAINGIGERAGNTALEEVALALAIRKDFYQCESNIVLNETKRTSELVSRLSGIPVPKNKAIVGDNAYAHESGIHQDGVLKNPETYEIITPTLVGVNQNSLPLGKLSGRHAFNAKLEELGYQLNDTDSKEAFKRFKALADKKKQITDKDLVALLADQYREETEKYKLADFQVQYSSNGYQGAIVSIINEENETQVASQIGSGSIQAIYNTIDELLQQDPELTEYEIQALTGGEDAQAEVRVTLRDKKSNDEFRGIGVDFDVLHASAKAYVQATGDGIGPEIMNSGLQVLAAIEKKCTHTFELEELPFGGAGIDEAGASLPEKTLAACQAADAILLGAIGGPKWEKMQDTPEKGLLALRKALNLFANIRPVSVSSALLHLSPLKPEILEGTDLIIVRELSSGIYFGEPRELTDTMAYDTARYQKEEIERILHSAFKIAQGRDKKVTSVDKANVLASSKLWRSTAEEVAKEYPDCQLEHQYVDSAAMKLIQNPKAFDVIVTENLFGDILSDEASVLPGSLGVLPSASHSDGGPSLYEPIHGSAPDIAGKGIANPISMILSVAMMLRQSFQEEQAAKAIETACDTVLSRGIFTHDLGGQATTAEFTNAVIQELEEA</sequence>
<dbReference type="GO" id="GO:0000287">
    <property type="term" value="F:magnesium ion binding"/>
    <property type="evidence" value="ECO:0007669"/>
    <property type="project" value="InterPro"/>
</dbReference>
<organism evidence="18 19">
    <name type="scientific">Trichuris trichiura</name>
    <name type="common">Whipworm</name>
    <name type="synonym">Trichocephalus trichiurus</name>
    <dbReference type="NCBI Taxonomy" id="36087"/>
    <lineage>
        <taxon>Eukaryota</taxon>
        <taxon>Metazoa</taxon>
        <taxon>Ecdysozoa</taxon>
        <taxon>Nematoda</taxon>
        <taxon>Enoplea</taxon>
        <taxon>Dorylaimia</taxon>
        <taxon>Trichinellida</taxon>
        <taxon>Trichuridae</taxon>
        <taxon>Trichuris</taxon>
    </lineage>
</organism>
<dbReference type="InterPro" id="IPR024084">
    <property type="entry name" value="IsoPropMal-DH-like_dom"/>
</dbReference>
<dbReference type="FunFam" id="3.40.718.10:FF:000006">
    <property type="entry name" value="3-isopropylmalate dehydrogenase"/>
    <property type="match status" value="1"/>
</dbReference>
<dbReference type="Gene3D" id="3.20.20.70">
    <property type="entry name" value="Aldolase class I"/>
    <property type="match status" value="1"/>
</dbReference>
<keyword evidence="12" id="KW-0560">Oxidoreductase</keyword>
<dbReference type="InterPro" id="IPR013709">
    <property type="entry name" value="2-isopropylmalate_synth_dimer"/>
</dbReference>
<comment type="cofactor">
    <cofactor evidence="1">
        <name>Mn(2+)</name>
        <dbReference type="ChEBI" id="CHEBI:29035"/>
    </cofactor>
</comment>
<evidence type="ECO:0000259" key="17">
    <source>
        <dbReference type="PROSITE" id="PS50991"/>
    </source>
</evidence>
<dbReference type="HAMAP" id="MF_01033">
    <property type="entry name" value="LeuB_type1"/>
    <property type="match status" value="1"/>
</dbReference>
<evidence type="ECO:0000256" key="7">
    <source>
        <dbReference type="ARBA" id="ARBA00022532"/>
    </source>
</evidence>
<evidence type="ECO:0000256" key="13">
    <source>
        <dbReference type="ARBA" id="ARBA00023027"/>
    </source>
</evidence>
<dbReference type="UniPathway" id="UPA00048">
    <property type="reaction ID" value="UER00070"/>
</dbReference>
<dbReference type="PANTHER" id="PTHR10277">
    <property type="entry name" value="HOMOCITRATE SYNTHASE-RELATED"/>
    <property type="match status" value="1"/>
</dbReference>
<dbReference type="AlphaFoldDB" id="A0A077ZGE6"/>
<dbReference type="Gene3D" id="3.30.160.270">
    <property type="match status" value="1"/>
</dbReference>
<dbReference type="STRING" id="36087.A0A077ZGE6"/>
<evidence type="ECO:0000256" key="10">
    <source>
        <dbReference type="ARBA" id="ARBA00022723"/>
    </source>
</evidence>
<dbReference type="PANTHER" id="PTHR10277:SF9">
    <property type="entry name" value="2-ISOPROPYLMALATE SYNTHASE 1, CHLOROPLASTIC-RELATED"/>
    <property type="match status" value="1"/>
</dbReference>
<comment type="cofactor">
    <cofactor evidence="16">
        <name>Mg(2+)</name>
        <dbReference type="ChEBI" id="CHEBI:18420"/>
    </cofactor>
    <cofactor evidence="16">
        <name>Mn(2+)</name>
        <dbReference type="ChEBI" id="CHEBI:29035"/>
    </cofactor>
    <text evidence="16">Binds 1 Mg(2+) or Mn(2+) ion per subunit.</text>
</comment>
<dbReference type="NCBIfam" id="NF002086">
    <property type="entry name" value="PRK00915.1-3"/>
    <property type="match status" value="1"/>
</dbReference>
<keyword evidence="14" id="KW-0464">Manganese</keyword>
<reference evidence="18" key="2">
    <citation type="submission" date="2014-03" db="EMBL/GenBank/DDBJ databases">
        <title>The whipworm genome and dual-species transcriptomics of an intimate host-pathogen interaction.</title>
        <authorList>
            <person name="Foth B.J."/>
            <person name="Tsai I.J."/>
            <person name="Reid A.J."/>
            <person name="Bancroft A.J."/>
            <person name="Nichol S."/>
            <person name="Tracey A."/>
            <person name="Holroyd N."/>
            <person name="Cotton J.A."/>
            <person name="Stanley E.J."/>
            <person name="Zarowiecki M."/>
            <person name="Liu J.Z."/>
            <person name="Huckvale T."/>
            <person name="Cooper P.J."/>
            <person name="Grencis R.K."/>
            <person name="Berriman M."/>
        </authorList>
    </citation>
    <scope>NUCLEOTIDE SEQUENCE [LARGE SCALE GENOMIC DNA]</scope>
</reference>
<protein>
    <recommendedName>
        <fullName evidence="16">3-isopropylmalate dehydrogenase</fullName>
        <ecNumber evidence="16">1.1.1.85</ecNumber>
    </recommendedName>
</protein>
<dbReference type="InterPro" id="IPR036230">
    <property type="entry name" value="LeuA_allosteric_dom_sf"/>
</dbReference>
<keyword evidence="10 16" id="KW-0479">Metal-binding</keyword>
<dbReference type="GO" id="GO:0051287">
    <property type="term" value="F:NAD binding"/>
    <property type="evidence" value="ECO:0007669"/>
    <property type="project" value="InterPro"/>
</dbReference>
<dbReference type="PROSITE" id="PS00815">
    <property type="entry name" value="AIPM_HOMOCIT_SYNTH_1"/>
    <property type="match status" value="1"/>
</dbReference>
<evidence type="ECO:0000256" key="1">
    <source>
        <dbReference type="ARBA" id="ARBA00001936"/>
    </source>
</evidence>
<dbReference type="InterPro" id="IPR054691">
    <property type="entry name" value="LeuA/HCS_post-cat"/>
</dbReference>
<dbReference type="GO" id="GO:0003862">
    <property type="term" value="F:3-isopropylmalate dehydrogenase activity"/>
    <property type="evidence" value="ECO:0007669"/>
    <property type="project" value="UniProtKB-EC"/>
</dbReference>
<dbReference type="SMART" id="SM00917">
    <property type="entry name" value="LeuA_dimer"/>
    <property type="match status" value="1"/>
</dbReference>
<keyword evidence="7" id="KW-0816">Tricarboxylic acid cycle</keyword>
<dbReference type="InterPro" id="IPR002034">
    <property type="entry name" value="AIPM/Hcit_synth_CS"/>
</dbReference>
<comment type="similarity">
    <text evidence="3">Belongs to the isocitrate and isopropylmalate dehydrogenases family.</text>
</comment>
<dbReference type="GO" id="GO:0006099">
    <property type="term" value="P:tricarboxylic acid cycle"/>
    <property type="evidence" value="ECO:0007669"/>
    <property type="project" value="UniProtKB-KW"/>
</dbReference>
<comment type="similarity">
    <text evidence="4">Belongs to the alpha-IPM synthase/homocitrate synthase family. LeuA type 1 subfamily.</text>
</comment>
<dbReference type="NCBIfam" id="TIGR00973">
    <property type="entry name" value="leuA_bact"/>
    <property type="match status" value="1"/>
</dbReference>
<comment type="pathway">
    <text evidence="16">Amino-acid biosynthesis; L-leucine biosynthesis; L-leucine from 3-methyl-2-oxobutanoate: step 3/4.</text>
</comment>
<dbReference type="PROSITE" id="PS50991">
    <property type="entry name" value="PYR_CT"/>
    <property type="match status" value="1"/>
</dbReference>
<accession>A0A077ZGE6</accession>
<keyword evidence="8" id="KW-0028">Amino-acid biosynthesis</keyword>
<dbReference type="PROSITE" id="PS00816">
    <property type="entry name" value="AIPM_HOMOCIT_SYNTH_2"/>
    <property type="match status" value="1"/>
</dbReference>